<accession>A0ABP6EID3</accession>
<reference evidence="2" key="1">
    <citation type="journal article" date="2019" name="Int. J. Syst. Evol. Microbiol.">
        <title>The Global Catalogue of Microorganisms (GCM) 10K type strain sequencing project: providing services to taxonomists for standard genome sequencing and annotation.</title>
        <authorList>
            <consortium name="The Broad Institute Genomics Platform"/>
            <consortium name="The Broad Institute Genome Sequencing Center for Infectious Disease"/>
            <person name="Wu L."/>
            <person name="Ma J."/>
        </authorList>
    </citation>
    <scope>NUCLEOTIDE SEQUENCE [LARGE SCALE GENOMIC DNA]</scope>
    <source>
        <strain evidence="2">JCM 16374</strain>
    </source>
</reference>
<gene>
    <name evidence="1" type="ORF">GCM10009864_43390</name>
</gene>
<dbReference type="EMBL" id="BAAARK010000013">
    <property type="protein sequence ID" value="GAA2668832.1"/>
    <property type="molecule type" value="Genomic_DNA"/>
</dbReference>
<protein>
    <submittedName>
        <fullName evidence="1">Uncharacterized protein</fullName>
    </submittedName>
</protein>
<evidence type="ECO:0000313" key="2">
    <source>
        <dbReference type="Proteomes" id="UP001500994"/>
    </source>
</evidence>
<proteinExistence type="predicted"/>
<keyword evidence="2" id="KW-1185">Reference proteome</keyword>
<organism evidence="1 2">
    <name type="scientific">Streptomyces lunalinharesii</name>
    <dbReference type="NCBI Taxonomy" id="333384"/>
    <lineage>
        <taxon>Bacteria</taxon>
        <taxon>Bacillati</taxon>
        <taxon>Actinomycetota</taxon>
        <taxon>Actinomycetes</taxon>
        <taxon>Kitasatosporales</taxon>
        <taxon>Streptomycetaceae</taxon>
        <taxon>Streptomyces</taxon>
    </lineage>
</organism>
<comment type="caution">
    <text evidence="1">The sequence shown here is derived from an EMBL/GenBank/DDBJ whole genome shotgun (WGS) entry which is preliminary data.</text>
</comment>
<evidence type="ECO:0000313" key="1">
    <source>
        <dbReference type="EMBL" id="GAA2668832.1"/>
    </source>
</evidence>
<name>A0ABP6EID3_9ACTN</name>
<dbReference type="RefSeq" id="WP_344578486.1">
    <property type="nucleotide sequence ID" value="NZ_BAAARK010000013.1"/>
</dbReference>
<sequence>MRGTTTGGGTPVRSAALFAAAGATRACYAVLRRRPPGGAARWQRTNHAGRPVTLHAGPAVALGTALAAAGAPGLPARTRAAAALAVLAAGGCGAYDDLVGAGDPRRGFRAHLSALRHGEVTSGAVKLFGIGAAGLAAGALLADRPADRLVAGVVIAGSAHLVNLLDVRPGRAAAAAVALAAPGLLRGGPAGALSAVPLGAAVALAPDDFGERTMLGDAGAHALGAALGLAAVAGAGPRGAHGAGRGGGRAGLAVHAAALVVAAAVGDRISRLAGAR</sequence>
<dbReference type="Proteomes" id="UP001500994">
    <property type="component" value="Unassembled WGS sequence"/>
</dbReference>